<dbReference type="EMBL" id="MNVN01000022">
    <property type="protein sequence ID" value="OIO30230.1"/>
    <property type="molecule type" value="Genomic_DNA"/>
</dbReference>
<keyword evidence="1" id="KW-1133">Transmembrane helix</keyword>
<reference evidence="2 3" key="1">
    <citation type="journal article" date="2016" name="Environ. Microbiol.">
        <title>Genomic resolution of a cold subsurface aquifer community provides metabolic insights for novel microbes adapted to high CO concentrations.</title>
        <authorList>
            <person name="Probst A.J."/>
            <person name="Castelle C.J."/>
            <person name="Singh A."/>
            <person name="Brown C.T."/>
            <person name="Anantharaman K."/>
            <person name="Sharon I."/>
            <person name="Hug L.A."/>
            <person name="Burstein D."/>
            <person name="Emerson J.B."/>
            <person name="Thomas B.C."/>
            <person name="Banfield J.F."/>
        </authorList>
    </citation>
    <scope>NUCLEOTIDE SEQUENCE [LARGE SCALE GENOMIC DNA]</scope>
    <source>
        <strain evidence="2">CG1_02_43_90</strain>
    </source>
</reference>
<evidence type="ECO:0000256" key="1">
    <source>
        <dbReference type="SAM" id="Phobius"/>
    </source>
</evidence>
<feature type="transmembrane region" description="Helical" evidence="1">
    <location>
        <begin position="63"/>
        <end position="79"/>
    </location>
</feature>
<dbReference type="Proteomes" id="UP000181992">
    <property type="component" value="Unassembled WGS sequence"/>
</dbReference>
<organism evidence="2 3">
    <name type="scientific">Candidatus Nomurabacteria bacterium CG1_02_43_90</name>
    <dbReference type="NCBI Taxonomy" id="1805281"/>
    <lineage>
        <taxon>Bacteria</taxon>
        <taxon>Candidatus Nomuraibacteriota</taxon>
    </lineage>
</organism>
<sequence length="105" mass="12036">MRKLSLSEKTNDARLVRSLRSREQKQKMFLTFILFLGGGGVGGADKKWKGNFWFCFATTDYEMNIYIIAFVVLWSCSFLRPHGETRRFLSAFSGSSKVYVFDGGQ</sequence>
<keyword evidence="1" id="KW-0812">Transmembrane</keyword>
<dbReference type="AlphaFoldDB" id="A0A1J4V6N2"/>
<gene>
    <name evidence="2" type="ORF">AUJ77_03800</name>
</gene>
<proteinExistence type="predicted"/>
<evidence type="ECO:0008006" key="4">
    <source>
        <dbReference type="Google" id="ProtNLM"/>
    </source>
</evidence>
<feature type="transmembrane region" description="Helical" evidence="1">
    <location>
        <begin position="27"/>
        <end position="43"/>
    </location>
</feature>
<accession>A0A1J4V6N2</accession>
<evidence type="ECO:0000313" key="2">
    <source>
        <dbReference type="EMBL" id="OIO30230.1"/>
    </source>
</evidence>
<comment type="caution">
    <text evidence="2">The sequence shown here is derived from an EMBL/GenBank/DDBJ whole genome shotgun (WGS) entry which is preliminary data.</text>
</comment>
<evidence type="ECO:0000313" key="3">
    <source>
        <dbReference type="Proteomes" id="UP000181992"/>
    </source>
</evidence>
<name>A0A1J4V6N2_9BACT</name>
<protein>
    <recommendedName>
        <fullName evidence="4">Transmembrane protein</fullName>
    </recommendedName>
</protein>
<keyword evidence="1" id="KW-0472">Membrane</keyword>